<dbReference type="NCBIfam" id="NF041757">
    <property type="entry name" value="EfeO"/>
    <property type="match status" value="1"/>
</dbReference>
<dbReference type="PROSITE" id="PS51257">
    <property type="entry name" value="PROKAR_LIPOPROTEIN"/>
    <property type="match status" value="1"/>
</dbReference>
<accession>A0ABT7C7Z6</accession>
<dbReference type="Pfam" id="PF09375">
    <property type="entry name" value="Peptidase_M75"/>
    <property type="match status" value="1"/>
</dbReference>
<dbReference type="InterPro" id="IPR034981">
    <property type="entry name" value="Imelysin-like_EfeO/Algp7"/>
</dbReference>
<dbReference type="RefSeq" id="WP_026936830.1">
    <property type="nucleotide sequence ID" value="NZ_CP028426.1"/>
</dbReference>
<dbReference type="Pfam" id="PF13473">
    <property type="entry name" value="Cupredoxin_1"/>
    <property type="match status" value="1"/>
</dbReference>
<dbReference type="InterPro" id="IPR018976">
    <property type="entry name" value="Imelysin-like"/>
</dbReference>
<feature type="domain" description="Cyclic nucleotide-binding" evidence="5">
    <location>
        <begin position="58"/>
        <end position="158"/>
    </location>
</feature>
<comment type="subcellular location">
    <subcellularLocation>
        <location evidence="1">Periplasm</location>
    </subcellularLocation>
</comment>
<dbReference type="Proteomes" id="UP001170379">
    <property type="component" value="Unassembled WGS sequence"/>
</dbReference>
<dbReference type="InterPro" id="IPR000595">
    <property type="entry name" value="cNMP-bd_dom"/>
</dbReference>
<evidence type="ECO:0000256" key="3">
    <source>
        <dbReference type="ARBA" id="ARBA00022729"/>
    </source>
</evidence>
<dbReference type="CDD" id="cd14656">
    <property type="entry name" value="Imelysin-like_EfeO"/>
    <property type="match status" value="1"/>
</dbReference>
<dbReference type="PANTHER" id="PTHR39192">
    <property type="entry name" value="IRON UPTAKE SYSTEM COMPONENT EFEO"/>
    <property type="match status" value="1"/>
</dbReference>
<dbReference type="PANTHER" id="PTHR39192:SF1">
    <property type="entry name" value="IRON UPTAKE SYSTEM COMPONENT EFEO"/>
    <property type="match status" value="1"/>
</dbReference>
<gene>
    <name evidence="6" type="ORF">C7K25_07385</name>
</gene>
<comment type="caution">
    <text evidence="6">The sequence shown here is derived from an EMBL/GenBank/DDBJ whole genome shotgun (WGS) entry which is preliminary data.</text>
</comment>
<feature type="signal peptide" evidence="4">
    <location>
        <begin position="1"/>
        <end position="20"/>
    </location>
</feature>
<proteinExistence type="inferred from homology"/>
<reference evidence="6" key="1">
    <citation type="submission" date="2018-03" db="EMBL/GenBank/DDBJ databases">
        <authorList>
            <person name="Nunes O.C."/>
            <person name="Lopes A.R."/>
            <person name="Froufe H."/>
            <person name="Munoz-Merida A."/>
            <person name="Barroso C."/>
            <person name="Egas C."/>
        </authorList>
    </citation>
    <scope>NUCLEOTIDE SEQUENCE</scope>
    <source>
        <strain evidence="6">ON4</strain>
    </source>
</reference>
<dbReference type="Gene3D" id="1.20.1420.20">
    <property type="entry name" value="M75 peptidase, HXXE motif"/>
    <property type="match status" value="1"/>
</dbReference>
<keyword evidence="3 4" id="KW-0732">Signal</keyword>
<evidence type="ECO:0000256" key="1">
    <source>
        <dbReference type="ARBA" id="ARBA00004418"/>
    </source>
</evidence>
<evidence type="ECO:0000256" key="2">
    <source>
        <dbReference type="ARBA" id="ARBA00005989"/>
    </source>
</evidence>
<comment type="similarity">
    <text evidence="2">Belongs to the EfeM/EfeO family.</text>
</comment>
<sequence length="415" mass="44623">MNKKLALLGALGLSSTLALTGCVENVAGAGDAVQVSSTADACTVSADSIASGNVTFSIKNEGDKATEFYLLGDDGLRIVAERENITPGTTADLTVSLQPGSYFTACKPGMIGANVGQAEFVVTGESTALSAEDQAAFDQVVVDYTNYVRDEVSQLVPLVDEFASAYMDGNDDQARELYADARVHYERIEPIADALGILDARIDYREVDYRAEAEQLQADDPSFTEWLGFHRMEKDLWVPDKSALNADGTSAWENWAPSTTEQRQVVGEALISDVAKLNDLVNSESFAADQQLTVASVSNGAIGLLEEVAVGKITGEENWWSHTDLWDFEGNIQGAQAAFELVAPIAEGRGEQGTQLVSDIRTEFEAMQTGLDQYGNLDAGFVSYDIVTADQRTALTEQVDALREPLSQLTGTVLE</sequence>
<reference evidence="6" key="2">
    <citation type="journal article" date="2022" name="Sci. Rep.">
        <title>In silico prediction of the enzymes involved in the degradation of the herbicide molinate by Gulosibacter molinativorax ON4T.</title>
        <authorList>
            <person name="Lopes A.R."/>
            <person name="Bunin E."/>
            <person name="Viana A.T."/>
            <person name="Froufe H."/>
            <person name="Munoz-Merida A."/>
            <person name="Pinho D."/>
            <person name="Figueiredo J."/>
            <person name="Barroso C."/>
            <person name="Vaz-Moreira I."/>
            <person name="Bellanger X."/>
            <person name="Egas C."/>
            <person name="Nunes O.C."/>
        </authorList>
    </citation>
    <scope>NUCLEOTIDE SEQUENCE</scope>
    <source>
        <strain evidence="6">ON4</strain>
    </source>
</reference>
<dbReference type="InterPro" id="IPR050894">
    <property type="entry name" value="EfeM/EfeO_iron_uptake"/>
</dbReference>
<dbReference type="InterPro" id="IPR038352">
    <property type="entry name" value="Imelysin_sf"/>
</dbReference>
<organism evidence="6 7">
    <name type="scientific">Gulosibacter molinativorax</name>
    <dbReference type="NCBI Taxonomy" id="256821"/>
    <lineage>
        <taxon>Bacteria</taxon>
        <taxon>Bacillati</taxon>
        <taxon>Actinomycetota</taxon>
        <taxon>Actinomycetes</taxon>
        <taxon>Micrococcales</taxon>
        <taxon>Microbacteriaceae</taxon>
        <taxon>Gulosibacter</taxon>
    </lineage>
</organism>
<dbReference type="EMBL" id="PXVD01000010">
    <property type="protein sequence ID" value="MDJ1371190.1"/>
    <property type="molecule type" value="Genomic_DNA"/>
</dbReference>
<dbReference type="InterPro" id="IPR028096">
    <property type="entry name" value="EfeO_Cupredoxin"/>
</dbReference>
<dbReference type="InterPro" id="IPR053377">
    <property type="entry name" value="Iron_uptake_EfeM/EfeO"/>
</dbReference>
<evidence type="ECO:0000256" key="4">
    <source>
        <dbReference type="SAM" id="SignalP"/>
    </source>
</evidence>
<evidence type="ECO:0000313" key="7">
    <source>
        <dbReference type="Proteomes" id="UP001170379"/>
    </source>
</evidence>
<feature type="chain" id="PRO_5046587467" evidence="4">
    <location>
        <begin position="21"/>
        <end position="415"/>
    </location>
</feature>
<keyword evidence="7" id="KW-1185">Reference proteome</keyword>
<protein>
    <submittedName>
        <fullName evidence="6">Peptidase M75 family protein</fullName>
    </submittedName>
</protein>
<evidence type="ECO:0000259" key="5">
    <source>
        <dbReference type="PROSITE" id="PS50042"/>
    </source>
</evidence>
<name>A0ABT7C7Z6_9MICO</name>
<dbReference type="PROSITE" id="PS50042">
    <property type="entry name" value="CNMP_BINDING_3"/>
    <property type="match status" value="1"/>
</dbReference>
<evidence type="ECO:0000313" key="6">
    <source>
        <dbReference type="EMBL" id="MDJ1371190.1"/>
    </source>
</evidence>